<dbReference type="Gene3D" id="1.25.40.10">
    <property type="entry name" value="Tetratricopeptide repeat domain"/>
    <property type="match status" value="1"/>
</dbReference>
<feature type="compositionally biased region" description="Low complexity" evidence="1">
    <location>
        <begin position="556"/>
        <end position="570"/>
    </location>
</feature>
<dbReference type="SUPFAM" id="SSF48452">
    <property type="entry name" value="TPR-like"/>
    <property type="match status" value="1"/>
</dbReference>
<dbReference type="RefSeq" id="WP_353548681.1">
    <property type="nucleotide sequence ID" value="NZ_AP029612.1"/>
</dbReference>
<feature type="region of interest" description="Disordered" evidence="1">
    <location>
        <begin position="556"/>
        <end position="586"/>
    </location>
</feature>
<dbReference type="SUPFAM" id="SSF103088">
    <property type="entry name" value="OmpA-like"/>
    <property type="match status" value="1"/>
</dbReference>
<dbReference type="Gene3D" id="3.30.1330.60">
    <property type="entry name" value="OmpA-like domain"/>
    <property type="match status" value="1"/>
</dbReference>
<protein>
    <submittedName>
        <fullName evidence="3">OmpA family protein</fullName>
    </submittedName>
</protein>
<accession>A0AAT9GK24</accession>
<evidence type="ECO:0000256" key="2">
    <source>
        <dbReference type="SAM" id="SignalP"/>
    </source>
</evidence>
<keyword evidence="2" id="KW-0732">Signal</keyword>
<feature type="compositionally biased region" description="Polar residues" evidence="1">
    <location>
        <begin position="571"/>
        <end position="586"/>
    </location>
</feature>
<name>A0AAT9GK24_9BACT</name>
<feature type="signal peptide" evidence="2">
    <location>
        <begin position="1"/>
        <end position="18"/>
    </location>
</feature>
<dbReference type="InterPro" id="IPR036737">
    <property type="entry name" value="OmpA-like_sf"/>
</dbReference>
<evidence type="ECO:0000313" key="3">
    <source>
        <dbReference type="EMBL" id="BFG71044.1"/>
    </source>
</evidence>
<gene>
    <name evidence="3" type="ORF">KACHI17_19250</name>
</gene>
<dbReference type="EMBL" id="AP029612">
    <property type="protein sequence ID" value="BFG71044.1"/>
    <property type="molecule type" value="Genomic_DNA"/>
</dbReference>
<evidence type="ECO:0000256" key="1">
    <source>
        <dbReference type="SAM" id="MobiDB-lite"/>
    </source>
</evidence>
<dbReference type="InterPro" id="IPR011990">
    <property type="entry name" value="TPR-like_helical_dom_sf"/>
</dbReference>
<reference evidence="3" key="1">
    <citation type="submission" date="2024-02" db="EMBL/GenBank/DDBJ databases">
        <title>Sediminibacterium planktonica sp. nov. and Sediminibacterium longus sp. nov., isolated from surface lake and river water.</title>
        <authorList>
            <person name="Watanabe K."/>
            <person name="Takemine S."/>
            <person name="Ishii Y."/>
            <person name="Ogata Y."/>
            <person name="Shindo C."/>
            <person name="Suda W."/>
        </authorList>
    </citation>
    <scope>NUCLEOTIDE SEQUENCE</scope>
    <source>
        <strain evidence="3">KACHI17</strain>
    </source>
</reference>
<dbReference type="AlphaFoldDB" id="A0AAT9GK24"/>
<proteinExistence type="predicted"/>
<feature type="chain" id="PRO_5043311049" evidence="2">
    <location>
        <begin position="19"/>
        <end position="704"/>
    </location>
</feature>
<sequence>MYYLLLPFLLLISAMSFAGNEPVNKTYEQLRKQGDKLYAAKKYYEALPFYQKYQTRYQDDVLNWSISDCFWNIGLYDSSLIYLEKLEKKNAQMTERIAEIYARKGNYASAIQQYQTLLSVGNADSKKAYNTRKKGFEQKDLFLRDSLDWHLEYLSINTAAREFAPFVLQGQLYFVSNRNPGFIIPRTNAWDGMPYDDVYVGGNVSYLQTMQPVLAKTDYNVQVSRFLSDLTPATSNDNNTLMPSKSGPAMGPSSGSLARLLGNVVFKGHTGPVSMTADGKHIFFTRTSVHKSQGVYLLELCKTTKTTSGWSKPQVLSVNTKESSSFHPFYVDSEKALLFCSDRAGGKGGADIYRANMKEDGSFEEPVNLGDRINSMGDEGFPLVYNDRLYFSSNGWPGLGGVDMYESALKQSNNQPKNLGYPINTSSDDYSISFATNESGFIASNRYGNDDILRFNYAYKTVTIKSAVTNASNGLRQEGVLVSLEQQDEQGNWKTIASQTTDYKGVYSFQVRPNQTNYRIKLSGKDFQEQIQLFDSKGVTAWKELDPISLRLNAESNSTSTSLTTNKGNSAATSTHENAASKTIPNTNELSTSGYRLYHYFDGQGYIPESHTVLLQVINLMRQQKELNVEIISAADCIGSSAYNIALSQKRAEYIASLFPKEMRSRIKWNGIGNTKPEEPCIQGDQANPEAQQKNRYTLLRVYQ</sequence>
<organism evidence="3">
    <name type="scientific">Sediminibacterium sp. KACHI17</name>
    <dbReference type="NCBI Taxonomy" id="1751071"/>
    <lineage>
        <taxon>Bacteria</taxon>
        <taxon>Pseudomonadati</taxon>
        <taxon>Bacteroidota</taxon>
        <taxon>Chitinophagia</taxon>
        <taxon>Chitinophagales</taxon>
        <taxon>Chitinophagaceae</taxon>
        <taxon>Sediminibacterium</taxon>
    </lineage>
</organism>